<evidence type="ECO:0000256" key="1">
    <source>
        <dbReference type="ARBA" id="ARBA00004340"/>
    </source>
</evidence>
<name>A0ABN7VQU6_GIGMA</name>
<dbReference type="Pfam" id="PF20147">
    <property type="entry name" value="Crinkler"/>
    <property type="match status" value="1"/>
</dbReference>
<dbReference type="InterPro" id="IPR027417">
    <property type="entry name" value="P-loop_NTPase"/>
</dbReference>
<dbReference type="InterPro" id="IPR002921">
    <property type="entry name" value="Fungal_lipase-type"/>
</dbReference>
<organism evidence="6 7">
    <name type="scientific">Gigaspora margarita</name>
    <dbReference type="NCBI Taxonomy" id="4874"/>
    <lineage>
        <taxon>Eukaryota</taxon>
        <taxon>Fungi</taxon>
        <taxon>Fungi incertae sedis</taxon>
        <taxon>Mucoromycota</taxon>
        <taxon>Glomeromycotina</taxon>
        <taxon>Glomeromycetes</taxon>
        <taxon>Diversisporales</taxon>
        <taxon>Gigasporaceae</taxon>
        <taxon>Gigaspora</taxon>
    </lineage>
</organism>
<evidence type="ECO:0000313" key="7">
    <source>
        <dbReference type="Proteomes" id="UP000789901"/>
    </source>
</evidence>
<evidence type="ECO:0000313" key="6">
    <source>
        <dbReference type="EMBL" id="CAG8794043.1"/>
    </source>
</evidence>
<sequence length="1080" mass="122880">MADIITIHCLVLGDTPPDEHVLPITVSKKNTILDLKKNLKNERKNDLANIDACNLKLWKVNIPLNILNKKLDAFKNSLDINIEKMLDGESLHSISKICKVFPDEPSDECIHIIVQYSAGLCKNDDLQRIEDHQRIEDPQRTEIALLVSQAIYKDDPIQFLNRRDVKIRHRFKEICVANKNGIGTPYLIAFSSSESNEAKETKEVYIAFRGAWSTQNWIQSIKILPHYIGFKGMIHSGFKKIAEQIPFDLLTRFIEFEKIKRITLCGHSLGGAVSHTYLLLYFIFSNGGSTLPEDLDILSIAFGSPFVADNEIRKWLQKQPNFSKCFWTFVHEKDGVPRSLNLVGNCAHIKRVYDNIEIYVQTLGQVFPTIGKYKEHADKAKSFYEKLLDNPIVKRNMYNVYQPFGLWFFCKNKEYKIFDASNQPEDVIERLEVIEINAESILDDSIDKYYAVLKNTINFSKFANMCDEDSSPVMNSNRFSPKIELIRAELHKPNESQNLESSKCKIVIEITGDNLNFLSESAVELINFMPHNIVHLTPSKTSKEVLMNSNILIVEGFVNYSNLINTKLCSLKIKTHFDTAEQVIPESNWKTKILKRAEKFVNEATEDLLHKAIQRCFVMRKNGGGKVAESLLNAVTELERVVLDRNVSKIGEFFNNKLEIGDEFLEMEKKTNPICCDIINRISSEISVKKKYDDNTIRFILGIFCVDGMFTLGGLSAALAAEVVTAGSSLEGAIAGCGLLNAVLCSYVGGNYITSLHKCEAKYREIIKFLLQQLKSLKNLEDVEFINSPFHTEETLVNQWEALGYMNKNSKEIVEDMPFRTDGIGLYVNADDNSIKNAVHRIRSIIHLHDVRKKLIEHVFLIALGPQNAGKTTALVKLFPGMKKLSNSDTIQIGIGSHTRNFTTYEFDHLSIVDSPGLNTVNENEYSALNIDLPEKLRNNIRQSCTLASIILCIFKFEGSVTAELIALVDLVKPYLGEVPVLFCLNQAVEKMNIEDGLKDLDATNKWHDKMINNLGLSPELMENLEFKFTDFVSKNYDSIKCGIWSVDDVKQWIRDKIRDQLSFIKDDEKLDEILRTNIE</sequence>
<dbReference type="CDD" id="cd00519">
    <property type="entry name" value="Lipase_3"/>
    <property type="match status" value="1"/>
</dbReference>
<dbReference type="PANTHER" id="PTHR45856:SF24">
    <property type="entry name" value="FUNGAL LIPASE-LIKE DOMAIN-CONTAINING PROTEIN"/>
    <property type="match status" value="1"/>
</dbReference>
<feature type="domain" description="Crinkler effector protein N-terminal" evidence="5">
    <location>
        <begin position="5"/>
        <end position="115"/>
    </location>
</feature>
<dbReference type="Gene3D" id="3.40.50.300">
    <property type="entry name" value="P-loop containing nucleotide triphosphate hydrolases"/>
    <property type="match status" value="1"/>
</dbReference>
<dbReference type="PANTHER" id="PTHR45856">
    <property type="entry name" value="ALPHA/BETA-HYDROLASES SUPERFAMILY PROTEIN"/>
    <property type="match status" value="1"/>
</dbReference>
<dbReference type="Proteomes" id="UP000789901">
    <property type="component" value="Unassembled WGS sequence"/>
</dbReference>
<dbReference type="SUPFAM" id="SSF52540">
    <property type="entry name" value="P-loop containing nucleoside triphosphate hydrolases"/>
    <property type="match status" value="1"/>
</dbReference>
<reference evidence="6 7" key="1">
    <citation type="submission" date="2021-06" db="EMBL/GenBank/DDBJ databases">
        <authorList>
            <person name="Kallberg Y."/>
            <person name="Tangrot J."/>
            <person name="Rosling A."/>
        </authorList>
    </citation>
    <scope>NUCLEOTIDE SEQUENCE [LARGE SCALE GENOMIC DNA]</scope>
    <source>
        <strain evidence="6 7">120-4 pot B 10/14</strain>
    </source>
</reference>
<dbReference type="InterPro" id="IPR045379">
    <property type="entry name" value="Crinkler_N"/>
</dbReference>
<evidence type="ECO:0000259" key="5">
    <source>
        <dbReference type="Pfam" id="PF20147"/>
    </source>
</evidence>
<proteinExistence type="predicted"/>
<dbReference type="EMBL" id="CAJVQB010020281">
    <property type="protein sequence ID" value="CAG8794043.1"/>
    <property type="molecule type" value="Genomic_DNA"/>
</dbReference>
<protein>
    <submittedName>
        <fullName evidence="6">3823_t:CDS:1</fullName>
    </submittedName>
</protein>
<gene>
    <name evidence="6" type="ORF">GMARGA_LOCUS21708</name>
</gene>
<dbReference type="InterPro" id="IPR029058">
    <property type="entry name" value="AB_hydrolase_fold"/>
</dbReference>
<accession>A0ABN7VQU6</accession>
<keyword evidence="3" id="KW-0964">Secreted</keyword>
<evidence type="ECO:0000256" key="2">
    <source>
        <dbReference type="ARBA" id="ARBA00004613"/>
    </source>
</evidence>
<dbReference type="InterPro" id="IPR051218">
    <property type="entry name" value="Sec_MonoDiacylglyc_Lipase"/>
</dbReference>
<keyword evidence="7" id="KW-1185">Reference proteome</keyword>
<evidence type="ECO:0000259" key="4">
    <source>
        <dbReference type="Pfam" id="PF01764"/>
    </source>
</evidence>
<comment type="subcellular location">
    <subcellularLocation>
        <location evidence="1">Host cell</location>
    </subcellularLocation>
    <subcellularLocation>
        <location evidence="2">Secreted</location>
    </subcellularLocation>
</comment>
<dbReference type="Gene3D" id="3.40.50.1820">
    <property type="entry name" value="alpha/beta hydrolase"/>
    <property type="match status" value="1"/>
</dbReference>
<comment type="caution">
    <text evidence="6">The sequence shown here is derived from an EMBL/GenBank/DDBJ whole genome shotgun (WGS) entry which is preliminary data.</text>
</comment>
<feature type="domain" description="Fungal lipase-type" evidence="4">
    <location>
        <begin position="205"/>
        <end position="340"/>
    </location>
</feature>
<dbReference type="SUPFAM" id="SSF53474">
    <property type="entry name" value="alpha/beta-Hydrolases"/>
    <property type="match status" value="1"/>
</dbReference>
<evidence type="ECO:0000256" key="3">
    <source>
        <dbReference type="ARBA" id="ARBA00022525"/>
    </source>
</evidence>
<dbReference type="Pfam" id="PF01764">
    <property type="entry name" value="Lipase_3"/>
    <property type="match status" value="1"/>
</dbReference>